<dbReference type="PANTHER" id="PTHR12730">
    <property type="entry name" value="HSDA/SDA1-RELATED"/>
    <property type="match status" value="1"/>
</dbReference>
<keyword evidence="1" id="KW-0813">Transport</keyword>
<comment type="subcellular location">
    <subcellularLocation>
        <location evidence="1">Nucleus</location>
        <location evidence="1">Nucleolus</location>
    </subcellularLocation>
</comment>
<dbReference type="Proteomes" id="UP000694388">
    <property type="component" value="Unplaced"/>
</dbReference>
<keyword evidence="1" id="KW-0539">Nucleus</keyword>
<dbReference type="Pfam" id="PF21638">
    <property type="entry name" value="SDA1_C"/>
    <property type="match status" value="1"/>
</dbReference>
<sequence>METTDDLAAKQSIAMTISSSRLLTQSDFRKIRLMHIAKELQAPAPKGKKRKRSTAHNKQEEKKAKGEDDDEKEEEDEGDQSDDEARGGELLSINCIEHLHKKPKPDKASRLALAQAGKSERKEFVKRFRRMNPCSSTTNREKQKTKNYMMMRHSSAVRGKQKRSFREKQIALRDALLRKKKILMKK</sequence>
<evidence type="ECO:0000259" key="3">
    <source>
        <dbReference type="Pfam" id="PF21638"/>
    </source>
</evidence>
<feature type="compositionally biased region" description="Basic residues" evidence="2">
    <location>
        <begin position="46"/>
        <end position="55"/>
    </location>
</feature>
<comment type="function">
    <text evidence="1">Required for 60S pre-ribosomal subunits export to the cytoplasm.</text>
</comment>
<dbReference type="InterPro" id="IPR048292">
    <property type="entry name" value="SDA1_C"/>
</dbReference>
<evidence type="ECO:0000313" key="4">
    <source>
        <dbReference type="Ensembl" id="ENSEBUP00000018358.1"/>
    </source>
</evidence>
<organism evidence="4 5">
    <name type="scientific">Eptatretus burgeri</name>
    <name type="common">Inshore hagfish</name>
    <dbReference type="NCBI Taxonomy" id="7764"/>
    <lineage>
        <taxon>Eukaryota</taxon>
        <taxon>Metazoa</taxon>
        <taxon>Chordata</taxon>
        <taxon>Craniata</taxon>
        <taxon>Vertebrata</taxon>
        <taxon>Cyclostomata</taxon>
        <taxon>Myxini</taxon>
        <taxon>Myxiniformes</taxon>
        <taxon>Myxinidae</taxon>
        <taxon>Eptatretinae</taxon>
        <taxon>Eptatretus</taxon>
    </lineage>
</organism>
<comment type="similarity">
    <text evidence="1">Belongs to the SDA1 family.</text>
</comment>
<keyword evidence="5" id="KW-1185">Reference proteome</keyword>
<name>A0A8C4QPG0_EPTBU</name>
<dbReference type="PANTHER" id="PTHR12730:SF0">
    <property type="entry name" value="PROTEIN SDA1 HOMOLOG"/>
    <property type="match status" value="1"/>
</dbReference>
<dbReference type="InterPro" id="IPR027312">
    <property type="entry name" value="Sda1"/>
</dbReference>
<dbReference type="GO" id="GO:0015031">
    <property type="term" value="P:protein transport"/>
    <property type="evidence" value="ECO:0007669"/>
    <property type="project" value="UniProtKB-KW"/>
</dbReference>
<dbReference type="GeneTree" id="ENSGT00390000010355"/>
<evidence type="ECO:0000313" key="5">
    <source>
        <dbReference type="Proteomes" id="UP000694388"/>
    </source>
</evidence>
<dbReference type="GO" id="GO:0042273">
    <property type="term" value="P:ribosomal large subunit biogenesis"/>
    <property type="evidence" value="ECO:0007669"/>
    <property type="project" value="UniProtKB-UniRule"/>
</dbReference>
<evidence type="ECO:0000256" key="2">
    <source>
        <dbReference type="SAM" id="MobiDB-lite"/>
    </source>
</evidence>
<feature type="compositionally biased region" description="Basic and acidic residues" evidence="2">
    <location>
        <begin position="57"/>
        <end position="66"/>
    </location>
</feature>
<dbReference type="GO" id="GO:0000055">
    <property type="term" value="P:ribosomal large subunit export from nucleus"/>
    <property type="evidence" value="ECO:0007669"/>
    <property type="project" value="UniProtKB-UniRule"/>
</dbReference>
<feature type="compositionally biased region" description="Acidic residues" evidence="2">
    <location>
        <begin position="67"/>
        <end position="82"/>
    </location>
</feature>
<reference evidence="4" key="2">
    <citation type="submission" date="2025-09" db="UniProtKB">
        <authorList>
            <consortium name="Ensembl"/>
        </authorList>
    </citation>
    <scope>IDENTIFICATION</scope>
</reference>
<protein>
    <recommendedName>
        <fullName evidence="1">Protein SDA1</fullName>
    </recommendedName>
</protein>
<keyword evidence="1" id="KW-0653">Protein transport</keyword>
<dbReference type="GO" id="GO:0005730">
    <property type="term" value="C:nucleolus"/>
    <property type="evidence" value="ECO:0007669"/>
    <property type="project" value="UniProtKB-SubCell"/>
</dbReference>
<evidence type="ECO:0000256" key="1">
    <source>
        <dbReference type="RuleBase" id="RU365057"/>
    </source>
</evidence>
<keyword evidence="1" id="KW-0690">Ribosome biogenesis</keyword>
<feature type="region of interest" description="Disordered" evidence="2">
    <location>
        <begin position="38"/>
        <end position="122"/>
    </location>
</feature>
<accession>A0A8C4QPG0</accession>
<feature type="domain" description="SDA1 C-terminal" evidence="3">
    <location>
        <begin position="135"/>
        <end position="181"/>
    </location>
</feature>
<dbReference type="Ensembl" id="ENSEBUT00000018934.1">
    <property type="protein sequence ID" value="ENSEBUP00000018358.1"/>
    <property type="gene ID" value="ENSEBUG00000011459.1"/>
</dbReference>
<dbReference type="AlphaFoldDB" id="A0A8C4QPG0"/>
<reference evidence="4" key="1">
    <citation type="submission" date="2025-08" db="UniProtKB">
        <authorList>
            <consortium name="Ensembl"/>
        </authorList>
    </citation>
    <scope>IDENTIFICATION</scope>
</reference>
<proteinExistence type="inferred from homology"/>